<dbReference type="PANTHER" id="PTHR46663:SF2">
    <property type="entry name" value="GGDEF DOMAIN-CONTAINING PROTEIN"/>
    <property type="match status" value="1"/>
</dbReference>
<dbReference type="InterPro" id="IPR043128">
    <property type="entry name" value="Rev_trsase/Diguanyl_cyclase"/>
</dbReference>
<gene>
    <name evidence="3" type="ORF">GZ085_11455</name>
</gene>
<dbReference type="SUPFAM" id="SSF55073">
    <property type="entry name" value="Nucleotide cyclase"/>
    <property type="match status" value="1"/>
</dbReference>
<evidence type="ECO:0000256" key="1">
    <source>
        <dbReference type="SAM" id="Coils"/>
    </source>
</evidence>
<dbReference type="Gene3D" id="3.30.70.270">
    <property type="match status" value="1"/>
</dbReference>
<feature type="domain" description="GGDEF" evidence="2">
    <location>
        <begin position="143"/>
        <end position="275"/>
    </location>
</feature>
<accession>A0A7C9P8W4</accession>
<reference evidence="3 4" key="1">
    <citation type="submission" date="2019-09" db="EMBL/GenBank/DDBJ databases">
        <title>H2 Metabolism Revealed by Metagenomic Analysis in Subglacial Sediment of East Antarctica.</title>
        <authorList>
            <person name="Yang Z."/>
            <person name="Zhang Y."/>
            <person name="Lv Y."/>
            <person name="Yan W."/>
            <person name="Xiao X."/>
            <person name="Sun B."/>
            <person name="Ma H."/>
        </authorList>
    </citation>
    <scope>NUCLEOTIDE SEQUENCE [LARGE SCALE GENOMIC DNA]</scope>
    <source>
        <strain evidence="3">Bin2_2</strain>
    </source>
</reference>
<dbReference type="GO" id="GO:0003824">
    <property type="term" value="F:catalytic activity"/>
    <property type="evidence" value="ECO:0007669"/>
    <property type="project" value="UniProtKB-ARBA"/>
</dbReference>
<dbReference type="InterPro" id="IPR029787">
    <property type="entry name" value="Nucleotide_cyclase"/>
</dbReference>
<evidence type="ECO:0000259" key="2">
    <source>
        <dbReference type="PROSITE" id="PS50887"/>
    </source>
</evidence>
<dbReference type="PROSITE" id="PS50887">
    <property type="entry name" value="GGDEF"/>
    <property type="match status" value="1"/>
</dbReference>
<comment type="caution">
    <text evidence="3">The sequence shown here is derived from an EMBL/GenBank/DDBJ whole genome shotgun (WGS) entry which is preliminary data.</text>
</comment>
<feature type="coiled-coil region" evidence="1">
    <location>
        <begin position="78"/>
        <end position="105"/>
    </location>
</feature>
<sequence length="277" mass="30633">MKKPLKSSGAKGSPLLVKALTQSEQVKDKVETCAVELSEVNTVLKGELIEHLPLEDIQLALEQSAHVEHQVQECAEDLHQVNRNLAKEISARKKLEKRMDDTAAEEEKNRYLAYHDTTTGLANRALFNDRIEQALAQSERHERAFAVLFIDLDKFKAINDAFGHGAGDKVLQTVATRLQACVREEDTVSRIGGDEFLCLLMEVNDEADVAHIAEAIVRTTAEIVPLGETQLKVTASIGIAIYPRDGTTAEALIKNADSSMYRAKQKGEGYSFFNPSE</sequence>
<dbReference type="InterPro" id="IPR000160">
    <property type="entry name" value="GGDEF_dom"/>
</dbReference>
<dbReference type="SMART" id="SM00267">
    <property type="entry name" value="GGDEF"/>
    <property type="match status" value="1"/>
</dbReference>
<protein>
    <submittedName>
        <fullName evidence="3">GGDEF domain-containing protein</fullName>
    </submittedName>
</protein>
<dbReference type="FunFam" id="3.30.70.270:FF:000001">
    <property type="entry name" value="Diguanylate cyclase domain protein"/>
    <property type="match status" value="1"/>
</dbReference>
<dbReference type="PANTHER" id="PTHR46663">
    <property type="entry name" value="DIGUANYLATE CYCLASE DGCT-RELATED"/>
    <property type="match status" value="1"/>
</dbReference>
<keyword evidence="1" id="KW-0175">Coiled coil</keyword>
<dbReference type="Proteomes" id="UP000483432">
    <property type="component" value="Unassembled WGS sequence"/>
</dbReference>
<dbReference type="AlphaFoldDB" id="A0A7C9P8W4"/>
<organism evidence="3 4">
    <name type="scientific">Sulfuriferula multivorans</name>
    <dbReference type="NCBI Taxonomy" id="1559896"/>
    <lineage>
        <taxon>Bacteria</taxon>
        <taxon>Pseudomonadati</taxon>
        <taxon>Pseudomonadota</taxon>
        <taxon>Betaproteobacteria</taxon>
        <taxon>Nitrosomonadales</taxon>
        <taxon>Sulfuricellaceae</taxon>
        <taxon>Sulfuriferula</taxon>
    </lineage>
</organism>
<dbReference type="InterPro" id="IPR052163">
    <property type="entry name" value="DGC-Regulatory_Protein"/>
</dbReference>
<dbReference type="CDD" id="cd01949">
    <property type="entry name" value="GGDEF"/>
    <property type="match status" value="1"/>
</dbReference>
<proteinExistence type="predicted"/>
<evidence type="ECO:0000313" key="3">
    <source>
        <dbReference type="EMBL" id="NDP48977.1"/>
    </source>
</evidence>
<dbReference type="EMBL" id="JAAFGW010000188">
    <property type="protein sequence ID" value="NDP48977.1"/>
    <property type="molecule type" value="Genomic_DNA"/>
</dbReference>
<dbReference type="NCBIfam" id="TIGR00254">
    <property type="entry name" value="GGDEF"/>
    <property type="match status" value="1"/>
</dbReference>
<dbReference type="Pfam" id="PF00990">
    <property type="entry name" value="GGDEF"/>
    <property type="match status" value="1"/>
</dbReference>
<name>A0A7C9P8W4_9PROT</name>
<evidence type="ECO:0000313" key="4">
    <source>
        <dbReference type="Proteomes" id="UP000483432"/>
    </source>
</evidence>